<keyword evidence="8" id="KW-0472">Membrane</keyword>
<dbReference type="InterPro" id="IPR011009">
    <property type="entry name" value="Kinase-like_dom_sf"/>
</dbReference>
<dbReference type="PROSITE" id="PS00109">
    <property type="entry name" value="PROTEIN_KINASE_TYR"/>
    <property type="match status" value="1"/>
</dbReference>
<keyword evidence="5" id="KW-0829">Tyrosine-protein kinase</keyword>
<protein>
    <recommendedName>
        <fullName evidence="9">Protein kinase domain-containing protein</fullName>
    </recommendedName>
</protein>
<evidence type="ECO:0000256" key="7">
    <source>
        <dbReference type="SAM" id="MobiDB-lite"/>
    </source>
</evidence>
<keyword evidence="2" id="KW-0547">Nucleotide-binding</keyword>
<evidence type="ECO:0000256" key="6">
    <source>
        <dbReference type="ARBA" id="ARBA00023170"/>
    </source>
</evidence>
<dbReference type="InterPro" id="IPR020635">
    <property type="entry name" value="Tyr_kinase_cat_dom"/>
</dbReference>
<evidence type="ECO:0000256" key="2">
    <source>
        <dbReference type="ARBA" id="ARBA00022741"/>
    </source>
</evidence>
<dbReference type="GO" id="GO:0043235">
    <property type="term" value="C:receptor complex"/>
    <property type="evidence" value="ECO:0007669"/>
    <property type="project" value="TreeGrafter"/>
</dbReference>
<name>A0AAV2JBI8_KNICA</name>
<feature type="transmembrane region" description="Helical" evidence="8">
    <location>
        <begin position="166"/>
        <end position="189"/>
    </location>
</feature>
<feature type="transmembrane region" description="Helical" evidence="8">
    <location>
        <begin position="66"/>
        <end position="85"/>
    </location>
</feature>
<dbReference type="InterPro" id="IPR001245">
    <property type="entry name" value="Ser-Thr/Tyr_kinase_cat_dom"/>
</dbReference>
<keyword evidence="8" id="KW-0812">Transmembrane</keyword>
<keyword evidence="3" id="KW-0418">Kinase</keyword>
<dbReference type="Pfam" id="PF07714">
    <property type="entry name" value="PK_Tyr_Ser-Thr"/>
    <property type="match status" value="1"/>
</dbReference>
<evidence type="ECO:0000313" key="10">
    <source>
        <dbReference type="EMBL" id="CAL1572524.1"/>
    </source>
</evidence>
<dbReference type="AlphaFoldDB" id="A0AAV2JBI8"/>
<dbReference type="InterPro" id="IPR000719">
    <property type="entry name" value="Prot_kinase_dom"/>
</dbReference>
<proteinExistence type="predicted"/>
<dbReference type="Proteomes" id="UP001497482">
    <property type="component" value="Chromosome 11"/>
</dbReference>
<dbReference type="FunFam" id="1.10.510.10:FF:000001">
    <property type="entry name" value="Calcium/calmodulin-dependent protein kinase type II subunit delta"/>
    <property type="match status" value="1"/>
</dbReference>
<keyword evidence="8" id="KW-1133">Transmembrane helix</keyword>
<dbReference type="PANTHER" id="PTHR24416">
    <property type="entry name" value="TYROSINE-PROTEIN KINASE RECEPTOR"/>
    <property type="match status" value="1"/>
</dbReference>
<keyword evidence="1" id="KW-0808">Transferase</keyword>
<evidence type="ECO:0000313" key="11">
    <source>
        <dbReference type="Proteomes" id="UP001497482"/>
    </source>
</evidence>
<dbReference type="SMART" id="SM00219">
    <property type="entry name" value="TyrKc"/>
    <property type="match status" value="1"/>
</dbReference>
<dbReference type="GO" id="GO:0019838">
    <property type="term" value="F:growth factor binding"/>
    <property type="evidence" value="ECO:0007669"/>
    <property type="project" value="TreeGrafter"/>
</dbReference>
<keyword evidence="11" id="KW-1185">Reference proteome</keyword>
<dbReference type="GO" id="GO:0004714">
    <property type="term" value="F:transmembrane receptor protein tyrosine kinase activity"/>
    <property type="evidence" value="ECO:0007669"/>
    <property type="project" value="TreeGrafter"/>
</dbReference>
<dbReference type="FunFam" id="1.10.510.10:FF:000554">
    <property type="entry name" value="Predicted protein"/>
    <property type="match status" value="1"/>
</dbReference>
<reference evidence="10 11" key="1">
    <citation type="submission" date="2024-04" db="EMBL/GenBank/DDBJ databases">
        <authorList>
            <person name="Waldvogel A.-M."/>
            <person name="Schoenle A."/>
        </authorList>
    </citation>
    <scope>NUCLEOTIDE SEQUENCE [LARGE SCALE GENOMIC DNA]</scope>
</reference>
<evidence type="ECO:0000256" key="8">
    <source>
        <dbReference type="SAM" id="Phobius"/>
    </source>
</evidence>
<dbReference type="PANTHER" id="PTHR24416:SF600">
    <property type="entry name" value="PDGF- AND VEGF-RECEPTOR RELATED, ISOFORM J"/>
    <property type="match status" value="1"/>
</dbReference>
<evidence type="ECO:0000256" key="4">
    <source>
        <dbReference type="ARBA" id="ARBA00022840"/>
    </source>
</evidence>
<dbReference type="GO" id="GO:0007169">
    <property type="term" value="P:cell surface receptor protein tyrosine kinase signaling pathway"/>
    <property type="evidence" value="ECO:0007669"/>
    <property type="project" value="TreeGrafter"/>
</dbReference>
<feature type="domain" description="Protein kinase" evidence="9">
    <location>
        <begin position="1"/>
        <end position="143"/>
    </location>
</feature>
<dbReference type="SMART" id="SM00220">
    <property type="entry name" value="S_TKc"/>
    <property type="match status" value="2"/>
</dbReference>
<dbReference type="InterPro" id="IPR008271">
    <property type="entry name" value="Ser/Thr_kinase_AS"/>
</dbReference>
<dbReference type="InterPro" id="IPR050122">
    <property type="entry name" value="RTK"/>
</dbReference>
<dbReference type="InterPro" id="IPR008266">
    <property type="entry name" value="Tyr_kinase_AS"/>
</dbReference>
<dbReference type="PROSITE" id="PS00108">
    <property type="entry name" value="PROTEIN_KINASE_ST"/>
    <property type="match status" value="1"/>
</dbReference>
<evidence type="ECO:0000256" key="1">
    <source>
        <dbReference type="ARBA" id="ARBA00022679"/>
    </source>
</evidence>
<dbReference type="GO" id="GO:0005886">
    <property type="term" value="C:plasma membrane"/>
    <property type="evidence" value="ECO:0007669"/>
    <property type="project" value="TreeGrafter"/>
</dbReference>
<evidence type="ECO:0000259" key="9">
    <source>
        <dbReference type="PROSITE" id="PS50011"/>
    </source>
</evidence>
<dbReference type="SUPFAM" id="SSF56112">
    <property type="entry name" value="Protein kinase-like (PK-like)"/>
    <property type="match status" value="2"/>
</dbReference>
<organism evidence="10 11">
    <name type="scientific">Knipowitschia caucasica</name>
    <name type="common">Caucasian dwarf goby</name>
    <name type="synonym">Pomatoschistus caucasicus</name>
    <dbReference type="NCBI Taxonomy" id="637954"/>
    <lineage>
        <taxon>Eukaryota</taxon>
        <taxon>Metazoa</taxon>
        <taxon>Chordata</taxon>
        <taxon>Craniata</taxon>
        <taxon>Vertebrata</taxon>
        <taxon>Euteleostomi</taxon>
        <taxon>Actinopterygii</taxon>
        <taxon>Neopterygii</taxon>
        <taxon>Teleostei</taxon>
        <taxon>Neoteleostei</taxon>
        <taxon>Acanthomorphata</taxon>
        <taxon>Gobiaria</taxon>
        <taxon>Gobiiformes</taxon>
        <taxon>Gobioidei</taxon>
        <taxon>Gobiidae</taxon>
        <taxon>Gobiinae</taxon>
        <taxon>Knipowitschia</taxon>
    </lineage>
</organism>
<dbReference type="Gene3D" id="3.30.200.20">
    <property type="entry name" value="Phosphorylase Kinase, domain 1"/>
    <property type="match status" value="1"/>
</dbReference>
<evidence type="ECO:0000256" key="5">
    <source>
        <dbReference type="ARBA" id="ARBA00023137"/>
    </source>
</evidence>
<gene>
    <name evidence="10" type="ORF">KC01_LOCUS4553</name>
</gene>
<dbReference type="Pfam" id="PF00069">
    <property type="entry name" value="Pkinase"/>
    <property type="match status" value="1"/>
</dbReference>
<dbReference type="PROSITE" id="PS50011">
    <property type="entry name" value="PROTEIN_KINASE_DOM"/>
    <property type="match status" value="2"/>
</dbReference>
<keyword evidence="4" id="KW-0067">ATP-binding</keyword>
<dbReference type="EMBL" id="OZ035833">
    <property type="protein sequence ID" value="CAL1572524.1"/>
    <property type="molecule type" value="Genomic_DNA"/>
</dbReference>
<keyword evidence="6" id="KW-0675">Receptor</keyword>
<accession>A0AAV2JBI8</accession>
<sequence length="960" mass="109281">MGVVHRDLKPENLLLASKTKGAAVKLADFGLAIEVEGEQQAWFGFAGTPGYLSPEVLRKDPYGKAVDLWACGVILYILLVGYPPFWDEDQHRLYQQIKAGAYDFPSPEWDTVTPEAKDLINKMLTINPTKRITAAEALKHPWISGAILTTMLATRNFSALWSQVKVLAAVLVLVVLAVVFLILLIVVWTKKPVWTLGWRLLAIPPDGSVALVDPSDLPYDSGWDVPEEDISLGQVISSGTFGTLTEASVSGLTGAESSCRAIVLTAKGGAVRSLLSDLKTWIHIGRHMNVLQLLGACTKHGPLMVISEWCCHGDLPSYLKKHKVSCPSGSAHSVSDVYLDMSSDSQYVAMKQLCATEYTTLHNTTTDPQGALSAEDLLSFCFQTARALDFLSQRNVVHRDVAARNVLVSEQKILKLGDFGLSRDMRRSKEYERRGKARLPVKWMSPESIFLCVYTTQSDVWSYGVLLWEIYSMGDVPFPDVPQSQFCSNLKKGKRLNRPELAPDDMSDLMTSCWDQTPGLRPSASALVQTVGNMMSPQFQQVRDRFNTEVYTECSDRVYTECSDRVYTECSDRVYTECSDRVYTECSDTSLHRVFRQSLHRVFRQGLHRVFRQGLHRVFRQSLHRVFRQSLHRVFRQSLHRVFRQGLHRVFRQSLHRVFECSDRVYTECSDRVYTECSDRVYTECSDRVYTECSDRVYTECSDRVYTECSDRVYTECSDRVYTECSDRVYTECSDRVYTECSDRVYTECSDRVYTECSDTVYTECSDTVYTECSDTVYTECSDTVYTECSDRVYTECSDRVYTECSDRVYTECSDRVYTECSDKVYTECSDSLHRVFRQGLHRVFRQSLHRVFECSDRVYTECSDRVYTECSDRVYTEFSCLEEKFLSENPEGRVQTEPGLNPETRNQTEPGLDPEIRDRTEPAGQGEEPQSTGPAPFDDITVSVVNLETREDSAQDAEI</sequence>
<dbReference type="GO" id="GO:0005524">
    <property type="term" value="F:ATP binding"/>
    <property type="evidence" value="ECO:0007669"/>
    <property type="project" value="UniProtKB-KW"/>
</dbReference>
<evidence type="ECO:0000256" key="3">
    <source>
        <dbReference type="ARBA" id="ARBA00022777"/>
    </source>
</evidence>
<feature type="region of interest" description="Disordered" evidence="7">
    <location>
        <begin position="890"/>
        <end position="960"/>
    </location>
</feature>
<dbReference type="Gene3D" id="1.10.510.10">
    <property type="entry name" value="Transferase(Phosphotransferase) domain 1"/>
    <property type="match status" value="2"/>
</dbReference>
<feature type="domain" description="Protein kinase" evidence="9">
    <location>
        <begin position="230"/>
        <end position="539"/>
    </location>
</feature>